<feature type="domain" description="Reverse transcriptase" evidence="12">
    <location>
        <begin position="691"/>
        <end position="945"/>
    </location>
</feature>
<name>A0AA47NUP5_MERPO</name>
<evidence type="ECO:0000256" key="3">
    <source>
        <dbReference type="ARBA" id="ARBA00022771"/>
    </source>
</evidence>
<evidence type="ECO:0000256" key="9">
    <source>
        <dbReference type="PROSITE-ProRule" id="PRU00027"/>
    </source>
</evidence>
<evidence type="ECO:0000256" key="8">
    <source>
        <dbReference type="ARBA" id="ARBA00023242"/>
    </source>
</evidence>
<evidence type="ECO:0000313" key="14">
    <source>
        <dbReference type="Proteomes" id="UP001174136"/>
    </source>
</evidence>
<feature type="domain" description="BED-type" evidence="11">
    <location>
        <begin position="7"/>
        <end position="57"/>
    </location>
</feature>
<sequence length="1012" mass="113943">MEPARKRRISPVWEHFDLISPNKVRCLLCSKELGYNNNTSSMLRHYRALHENKEETRASSSQATRKQELDEALVSMIVKDTQPFSIVEDVGFRAFVSKLDPNYVIPTRQALKAMVEAKYESAKEKAKAKVEKVAAVSLTSDMWTSINMDAYLAAKARKLVGFFRSSTTAKEKLTQVQLHLGMAKLKLMQEVETRWNSTYLMLQRLVELREPVGAALAGLQHDMPMITSDEFSIVGGCLSLLSPFYDATVELSAEEDVSASKVVPLMKMLEQNLQEEIAKPAPAVALEMGEQLIRQLREKLYTLQSMSIMSLATLLDPRFKVIGFFSQTKATEAIKRLTSECATIVRAQQSREEIPQASTSHDVTGGSKLWRRLDTSVMEARRSQNVTADATVEVQRYLSEPNIGRLENPLEYWERQKLLYPNLHKLALAFLCTPASSVPCERVFSKAGEVSQGRAVNAGRLRKRRSRRVRKQKRGNRGGTRAKLKANPYRAPLPSILLANVRSLENKLDYLRLELTTRKEIGDCCVLIFTETWLNADVPDSAIDMEGLTTFRADRSSALSDTKEALNTLYNSISELNSIHPDGVIIVAGDFNQANMRKVLPHYHQHVDFATRGTNTLDHAYTNIKGAFKALPRPHLGSSDHSSVLLIPTYKPVLTRSKPVVRQVKAWPAGGTDALQDCFESTDWSVFKEASTEPLGVNIEEYAEAVSGYIQKCTEDLCVTKHITVQANQKPWLTNEVRAKLRARNAAFKSGDETALRSARANLNRAIRDAKRAHRKKIEGHFQDCKDARRLWQGIKAITDYKPAPLQCDDNTDFLNELNSYFGRHNTSSTIQLSTGSPQGCVLSPLLFTLMTHDCGSRTATNYIIKFADDTTVVGLIQDNDELAYREEVEHLVGWCTENNLDLNVKKTKEVIIDFRKKHPTHTPLYIDGAAVETVETIKFLGVHISSDLSWTQHTSSLAKKALQRMHFLRRLRRAHLSPNILTTFYRGTVESILTNCISIWHQNCSAMDLKS</sequence>
<reference evidence="13" key="1">
    <citation type="journal article" date="2023" name="Front. Mar. Sci.">
        <title>A new Merluccius polli reference genome to investigate the effects of global change in West African waters.</title>
        <authorList>
            <person name="Mateo J.L."/>
            <person name="Blanco-Fernandez C."/>
            <person name="Garcia-Vazquez E."/>
            <person name="Machado-Schiaffino G."/>
        </authorList>
    </citation>
    <scope>NUCLEOTIDE SEQUENCE</scope>
    <source>
        <strain evidence="13">C29</strain>
        <tissue evidence="13">Fin</tissue>
    </source>
</reference>
<dbReference type="InterPro" id="IPR052035">
    <property type="entry name" value="ZnF_BED_domain_contain"/>
</dbReference>
<dbReference type="Pfam" id="PF02892">
    <property type="entry name" value="zf-BED"/>
    <property type="match status" value="1"/>
</dbReference>
<dbReference type="GO" id="GO:0046983">
    <property type="term" value="F:protein dimerization activity"/>
    <property type="evidence" value="ECO:0007669"/>
    <property type="project" value="InterPro"/>
</dbReference>
<dbReference type="InterPro" id="IPR015095">
    <property type="entry name" value="AlkB_hom8_N"/>
</dbReference>
<dbReference type="InterPro" id="IPR043502">
    <property type="entry name" value="DNA/RNA_pol_sf"/>
</dbReference>
<dbReference type="PANTHER" id="PTHR46481:SF10">
    <property type="entry name" value="ZINC FINGER BED DOMAIN-CONTAINING PROTEIN 39"/>
    <property type="match status" value="1"/>
</dbReference>
<keyword evidence="14" id="KW-1185">Reference proteome</keyword>
<comment type="caution">
    <text evidence="13">The sequence shown here is derived from an EMBL/GenBank/DDBJ whole genome shotgun (WGS) entry which is preliminary data.</text>
</comment>
<proteinExistence type="predicted"/>
<protein>
    <submittedName>
        <fullName evidence="13">Zinc finger BED domain-containing protein 4</fullName>
    </submittedName>
</protein>
<keyword evidence="8" id="KW-0539">Nucleus</keyword>
<dbReference type="EMBL" id="JAOPHQ010005124">
    <property type="protein sequence ID" value="KAK0136852.1"/>
    <property type="molecule type" value="Genomic_DNA"/>
</dbReference>
<evidence type="ECO:0000256" key="4">
    <source>
        <dbReference type="ARBA" id="ARBA00022833"/>
    </source>
</evidence>
<keyword evidence="4" id="KW-0862">Zinc</keyword>
<dbReference type="GO" id="GO:0016706">
    <property type="term" value="F:2-oxoglutarate-dependent dioxygenase activity"/>
    <property type="evidence" value="ECO:0007669"/>
    <property type="project" value="InterPro"/>
</dbReference>
<dbReference type="InterPro" id="IPR012337">
    <property type="entry name" value="RNaseH-like_sf"/>
</dbReference>
<dbReference type="GO" id="GO:0008168">
    <property type="term" value="F:methyltransferase activity"/>
    <property type="evidence" value="ECO:0007669"/>
    <property type="project" value="InterPro"/>
</dbReference>
<dbReference type="SUPFAM" id="SSF56672">
    <property type="entry name" value="DNA/RNA polymerases"/>
    <property type="match status" value="1"/>
</dbReference>
<comment type="subcellular location">
    <subcellularLocation>
        <location evidence="1">Nucleus</location>
    </subcellularLocation>
</comment>
<accession>A0AA47NUP5</accession>
<feature type="region of interest" description="Disordered" evidence="10">
    <location>
        <begin position="459"/>
        <end position="482"/>
    </location>
</feature>
<dbReference type="Proteomes" id="UP001174136">
    <property type="component" value="Unassembled WGS sequence"/>
</dbReference>
<dbReference type="GO" id="GO:0003677">
    <property type="term" value="F:DNA binding"/>
    <property type="evidence" value="ECO:0007669"/>
    <property type="project" value="UniProtKB-KW"/>
</dbReference>
<organism evidence="13 14">
    <name type="scientific">Merluccius polli</name>
    <name type="common">Benguela hake</name>
    <name type="synonym">Merluccius cadenati</name>
    <dbReference type="NCBI Taxonomy" id="89951"/>
    <lineage>
        <taxon>Eukaryota</taxon>
        <taxon>Metazoa</taxon>
        <taxon>Chordata</taxon>
        <taxon>Craniata</taxon>
        <taxon>Vertebrata</taxon>
        <taxon>Euteleostomi</taxon>
        <taxon>Actinopterygii</taxon>
        <taxon>Neopterygii</taxon>
        <taxon>Teleostei</taxon>
        <taxon>Neoteleostei</taxon>
        <taxon>Acanthomorphata</taxon>
        <taxon>Zeiogadaria</taxon>
        <taxon>Gadariae</taxon>
        <taxon>Gadiformes</taxon>
        <taxon>Gadoidei</taxon>
        <taxon>Merlucciidae</taxon>
        <taxon>Merluccius</taxon>
    </lineage>
</organism>
<evidence type="ECO:0000256" key="6">
    <source>
        <dbReference type="ARBA" id="ARBA00023125"/>
    </source>
</evidence>
<feature type="compositionally biased region" description="Basic residues" evidence="10">
    <location>
        <begin position="460"/>
        <end position="482"/>
    </location>
</feature>
<dbReference type="InterPro" id="IPR008906">
    <property type="entry name" value="HATC_C_dom"/>
</dbReference>
<gene>
    <name evidence="13" type="primary">Zbed4_15</name>
    <name evidence="13" type="ORF">N1851_026983</name>
</gene>
<dbReference type="PANTHER" id="PTHR46481">
    <property type="entry name" value="ZINC FINGER BED DOMAIN-CONTAINING PROTEIN 4"/>
    <property type="match status" value="1"/>
</dbReference>
<evidence type="ECO:0000256" key="2">
    <source>
        <dbReference type="ARBA" id="ARBA00022723"/>
    </source>
</evidence>
<dbReference type="SUPFAM" id="SSF53098">
    <property type="entry name" value="Ribonuclease H-like"/>
    <property type="match status" value="1"/>
</dbReference>
<dbReference type="InterPro" id="IPR000477">
    <property type="entry name" value="RT_dom"/>
</dbReference>
<evidence type="ECO:0000256" key="10">
    <source>
        <dbReference type="SAM" id="MobiDB-lite"/>
    </source>
</evidence>
<dbReference type="GO" id="GO:0009791">
    <property type="term" value="P:post-embryonic development"/>
    <property type="evidence" value="ECO:0007669"/>
    <property type="project" value="UniProtKB-ARBA"/>
</dbReference>
<dbReference type="SUPFAM" id="SSF140996">
    <property type="entry name" value="Hermes dimerisation domain"/>
    <property type="match status" value="1"/>
</dbReference>
<dbReference type="InterPro" id="IPR036236">
    <property type="entry name" value="Znf_C2H2_sf"/>
</dbReference>
<keyword evidence="2" id="KW-0479">Metal-binding</keyword>
<keyword evidence="6" id="KW-0238">DNA-binding</keyword>
<keyword evidence="3 9" id="KW-0863">Zinc-finger</keyword>
<dbReference type="AlphaFoldDB" id="A0AA47NUP5"/>
<dbReference type="PROSITE" id="PS50878">
    <property type="entry name" value="RT_POL"/>
    <property type="match status" value="1"/>
</dbReference>
<evidence type="ECO:0000259" key="11">
    <source>
        <dbReference type="PROSITE" id="PS50808"/>
    </source>
</evidence>
<dbReference type="Pfam" id="PF00078">
    <property type="entry name" value="RVT_1"/>
    <property type="match status" value="1"/>
</dbReference>
<dbReference type="GO" id="GO:0008270">
    <property type="term" value="F:zinc ion binding"/>
    <property type="evidence" value="ECO:0007669"/>
    <property type="project" value="UniProtKB-KW"/>
</dbReference>
<keyword evidence="5" id="KW-0805">Transcription regulation</keyword>
<evidence type="ECO:0000256" key="5">
    <source>
        <dbReference type="ARBA" id="ARBA00023015"/>
    </source>
</evidence>
<dbReference type="Gene3D" id="1.10.10.1070">
    <property type="entry name" value="Zinc finger, BED domain-containing"/>
    <property type="match status" value="1"/>
</dbReference>
<keyword evidence="7" id="KW-0804">Transcription</keyword>
<dbReference type="GO" id="GO:0005634">
    <property type="term" value="C:nucleus"/>
    <property type="evidence" value="ECO:0007669"/>
    <property type="project" value="UniProtKB-SubCell"/>
</dbReference>
<dbReference type="Pfam" id="PF05699">
    <property type="entry name" value="Dimer_Tnp_hAT"/>
    <property type="match status" value="1"/>
</dbReference>
<dbReference type="SUPFAM" id="SSF57667">
    <property type="entry name" value="beta-beta-alpha zinc fingers"/>
    <property type="match status" value="1"/>
</dbReference>
<evidence type="ECO:0000256" key="1">
    <source>
        <dbReference type="ARBA" id="ARBA00004123"/>
    </source>
</evidence>
<dbReference type="PROSITE" id="PS50808">
    <property type="entry name" value="ZF_BED"/>
    <property type="match status" value="1"/>
</dbReference>
<dbReference type="Pfam" id="PF09004">
    <property type="entry name" value="ALKBH8_N"/>
    <property type="match status" value="1"/>
</dbReference>
<dbReference type="SMART" id="SM00614">
    <property type="entry name" value="ZnF_BED"/>
    <property type="match status" value="1"/>
</dbReference>
<evidence type="ECO:0000259" key="12">
    <source>
        <dbReference type="PROSITE" id="PS50878"/>
    </source>
</evidence>
<dbReference type="InterPro" id="IPR003656">
    <property type="entry name" value="Znf_BED"/>
</dbReference>
<evidence type="ECO:0000313" key="13">
    <source>
        <dbReference type="EMBL" id="KAK0136852.1"/>
    </source>
</evidence>
<evidence type="ECO:0000256" key="7">
    <source>
        <dbReference type="ARBA" id="ARBA00023163"/>
    </source>
</evidence>